<name>A0A8S5SUJ3_9CAUD</name>
<dbReference type="EMBL" id="BK032679">
    <property type="protein sequence ID" value="DAF54475.1"/>
    <property type="molecule type" value="Genomic_DNA"/>
</dbReference>
<reference evidence="1" key="1">
    <citation type="journal article" date="2021" name="Proc. Natl. Acad. Sci. U.S.A.">
        <title>A Catalog of Tens of Thousands of Viruses from Human Metagenomes Reveals Hidden Associations with Chronic Diseases.</title>
        <authorList>
            <person name="Tisza M.J."/>
            <person name="Buck C.B."/>
        </authorList>
    </citation>
    <scope>NUCLEOTIDE SEQUENCE</scope>
    <source>
        <strain evidence="1">CtKwY15</strain>
    </source>
</reference>
<proteinExistence type="predicted"/>
<accession>A0A8S5SUJ3</accession>
<evidence type="ECO:0000313" key="1">
    <source>
        <dbReference type="EMBL" id="DAF54475.1"/>
    </source>
</evidence>
<sequence>MKIFNNLKSSLKDINGATYINGVKIDGAQSVIIDNGKVYVNGNLQEDLSTPSIEIKVEGSVGSITTTSGNVSVNGDARNINTSNGDVDCHEVKGSVLTMSGDVTCGDIAGGVSTMSGNVYRK</sequence>
<organism evidence="1">
    <name type="scientific">Siphoviridae sp. ctKwY15</name>
    <dbReference type="NCBI Taxonomy" id="2827843"/>
    <lineage>
        <taxon>Viruses</taxon>
        <taxon>Duplodnaviria</taxon>
        <taxon>Heunggongvirae</taxon>
        <taxon>Uroviricota</taxon>
        <taxon>Caudoviricetes</taxon>
    </lineage>
</organism>
<protein>
    <submittedName>
        <fullName evidence="1">Uncharacterized protein</fullName>
    </submittedName>
</protein>